<evidence type="ECO:0000313" key="3">
    <source>
        <dbReference type="Proteomes" id="UP000298652"/>
    </source>
</evidence>
<evidence type="ECO:0000313" key="2">
    <source>
        <dbReference type="EMBL" id="TKW14888.1"/>
    </source>
</evidence>
<keyword evidence="3" id="KW-1185">Reference proteome</keyword>
<dbReference type="Proteomes" id="UP000298652">
    <property type="component" value="Chromosome 5"/>
</dbReference>
<protein>
    <submittedName>
        <fullName evidence="2">Uncharacterized protein</fullName>
    </submittedName>
</protein>
<dbReference type="AlphaFoldDB" id="A0A4U6UFY6"/>
<dbReference type="EMBL" id="CM016556">
    <property type="protein sequence ID" value="TKW14888.1"/>
    <property type="molecule type" value="Genomic_DNA"/>
</dbReference>
<feature type="region of interest" description="Disordered" evidence="1">
    <location>
        <begin position="123"/>
        <end position="144"/>
    </location>
</feature>
<gene>
    <name evidence="2" type="ORF">SEVIR_5G197000v2</name>
</gene>
<proteinExistence type="predicted"/>
<feature type="region of interest" description="Disordered" evidence="1">
    <location>
        <begin position="48"/>
        <end position="94"/>
    </location>
</feature>
<sequence>MFRAFFPPIFCRLFSPVDPHVPNYCNSDRGSSSSVQFLALTRLFPLRPPPADPDVPSRRSRAHPSGAAVPRLVDAPSRAPQTSTQCWTPRRSPSALGHHRRLALLLASAARILALRRRRRGTPAWDDGIDPAATPTSMADELVR</sequence>
<dbReference type="Gramene" id="TKW14888">
    <property type="protein sequence ID" value="TKW14888"/>
    <property type="gene ID" value="SEVIR_5G197000v2"/>
</dbReference>
<evidence type="ECO:0000256" key="1">
    <source>
        <dbReference type="SAM" id="MobiDB-lite"/>
    </source>
</evidence>
<organism evidence="2 3">
    <name type="scientific">Setaria viridis</name>
    <name type="common">Green bristlegrass</name>
    <name type="synonym">Setaria italica subsp. viridis</name>
    <dbReference type="NCBI Taxonomy" id="4556"/>
    <lineage>
        <taxon>Eukaryota</taxon>
        <taxon>Viridiplantae</taxon>
        <taxon>Streptophyta</taxon>
        <taxon>Embryophyta</taxon>
        <taxon>Tracheophyta</taxon>
        <taxon>Spermatophyta</taxon>
        <taxon>Magnoliopsida</taxon>
        <taxon>Liliopsida</taxon>
        <taxon>Poales</taxon>
        <taxon>Poaceae</taxon>
        <taxon>PACMAD clade</taxon>
        <taxon>Panicoideae</taxon>
        <taxon>Panicodae</taxon>
        <taxon>Paniceae</taxon>
        <taxon>Cenchrinae</taxon>
        <taxon>Setaria</taxon>
    </lineage>
</organism>
<accession>A0A4U6UFY6</accession>
<name>A0A4U6UFY6_SETVI</name>
<reference evidence="2" key="1">
    <citation type="submission" date="2019-03" db="EMBL/GenBank/DDBJ databases">
        <title>WGS assembly of Setaria viridis.</title>
        <authorList>
            <person name="Huang P."/>
            <person name="Jenkins J."/>
            <person name="Grimwood J."/>
            <person name="Barry K."/>
            <person name="Healey A."/>
            <person name="Mamidi S."/>
            <person name="Sreedasyam A."/>
            <person name="Shu S."/>
            <person name="Feldman M."/>
            <person name="Wu J."/>
            <person name="Yu Y."/>
            <person name="Chen C."/>
            <person name="Johnson J."/>
            <person name="Rokhsar D."/>
            <person name="Baxter I."/>
            <person name="Schmutz J."/>
            <person name="Brutnell T."/>
            <person name="Kellogg E."/>
        </authorList>
    </citation>
    <scope>NUCLEOTIDE SEQUENCE [LARGE SCALE GENOMIC DNA]</scope>
</reference>